<sequence length="164" mass="19168">MDTLAIMSDNNEYRYRLTKIWDANKGTLAIIMLNPSKANVLKFDDTVMKIFNYAIDNDYGQLDIVNLFAYMSTDPTNLKYSDQRYESLNDIYIKLVASQAEKLLIAWGPDKTKYVTRKRHVETLLIPYKSKLICFQDEKGVSPRHPLFLSDKWTLMNYNLMFAT</sequence>
<accession>A0ABY5SDR8</accession>
<gene>
    <name evidence="1" type="ORF">L1F29_09915</name>
</gene>
<dbReference type="Pfam" id="PF07799">
    <property type="entry name" value="DUF1643"/>
    <property type="match status" value="1"/>
</dbReference>
<keyword evidence="2" id="KW-1185">Reference proteome</keyword>
<name>A0ABY5SDR8_9BACL</name>
<proteinExistence type="predicted"/>
<dbReference type="Proteomes" id="UP001057877">
    <property type="component" value="Chromosome"/>
</dbReference>
<organism evidence="1 2">
    <name type="scientific">Paenibacillus spongiae</name>
    <dbReference type="NCBI Taxonomy" id="2909671"/>
    <lineage>
        <taxon>Bacteria</taxon>
        <taxon>Bacillati</taxon>
        <taxon>Bacillota</taxon>
        <taxon>Bacilli</taxon>
        <taxon>Bacillales</taxon>
        <taxon>Paenibacillaceae</taxon>
        <taxon>Paenibacillus</taxon>
    </lineage>
</organism>
<reference evidence="1" key="1">
    <citation type="submission" date="2022-01" db="EMBL/GenBank/DDBJ databases">
        <title>Paenibacillus spongiae sp. nov., isolated from marine sponge.</title>
        <authorList>
            <person name="Li Z."/>
            <person name="Zhang M."/>
        </authorList>
    </citation>
    <scope>NUCLEOTIDE SEQUENCE</scope>
    <source>
        <strain evidence="1">PHS-Z3</strain>
    </source>
</reference>
<evidence type="ECO:0000313" key="2">
    <source>
        <dbReference type="Proteomes" id="UP001057877"/>
    </source>
</evidence>
<dbReference type="EMBL" id="CP091430">
    <property type="protein sequence ID" value="UVI32106.1"/>
    <property type="molecule type" value="Genomic_DNA"/>
</dbReference>
<evidence type="ECO:0000313" key="1">
    <source>
        <dbReference type="EMBL" id="UVI32106.1"/>
    </source>
</evidence>
<protein>
    <submittedName>
        <fullName evidence="1">DUF1643 domain-containing protein</fullName>
    </submittedName>
</protein>
<dbReference type="InterPro" id="IPR012441">
    <property type="entry name" value="DUF1643"/>
</dbReference>
<dbReference type="RefSeq" id="WP_258388166.1">
    <property type="nucleotide sequence ID" value="NZ_CP091430.1"/>
</dbReference>